<evidence type="ECO:0000313" key="1">
    <source>
        <dbReference type="EMBL" id="MFC3716817.1"/>
    </source>
</evidence>
<gene>
    <name evidence="1" type="ORF">ACFONC_11710</name>
</gene>
<name>A0ABV7XKY1_9GAMM</name>
<keyword evidence="2" id="KW-1185">Reference proteome</keyword>
<proteinExistence type="predicted"/>
<protein>
    <submittedName>
        <fullName evidence="1">DUF3486 family protein</fullName>
    </submittedName>
</protein>
<sequence length="176" mass="19081">MAPRSKVDQLPEAVRQELEQKLIANGFGGYEALTEWLTEQGFEISKSSVHRWGSDFEERVDALRIATQQAKAIVKASPDDEGDMSEALMRLMQERIFSALVSLEVDPKKVNLGSLAKALAPIARASIAQKKYASEVRDRARAAVEAVDRIASSGGLTADGAKQLREQILGIGGQAS</sequence>
<comment type="caution">
    <text evidence="1">The sequence shown here is derived from an EMBL/GenBank/DDBJ whole genome shotgun (WGS) entry which is preliminary data.</text>
</comment>
<dbReference type="EMBL" id="JBHRYA010000007">
    <property type="protein sequence ID" value="MFC3716817.1"/>
    <property type="molecule type" value="Genomic_DNA"/>
</dbReference>
<accession>A0ABV7XKY1</accession>
<dbReference type="RefSeq" id="WP_386744246.1">
    <property type="nucleotide sequence ID" value="NZ_JBHRYA010000007.1"/>
</dbReference>
<dbReference type="Pfam" id="PF11985">
    <property type="entry name" value="Phage_Mu_Gp27"/>
    <property type="match status" value="1"/>
</dbReference>
<dbReference type="InterPro" id="IPR021874">
    <property type="entry name" value="Phage_Mu_Gp27"/>
</dbReference>
<evidence type="ECO:0000313" key="2">
    <source>
        <dbReference type="Proteomes" id="UP001595705"/>
    </source>
</evidence>
<organism evidence="1 2">
    <name type="scientific">Luteimonas soli</name>
    <dbReference type="NCBI Taxonomy" id="1648966"/>
    <lineage>
        <taxon>Bacteria</taxon>
        <taxon>Pseudomonadati</taxon>
        <taxon>Pseudomonadota</taxon>
        <taxon>Gammaproteobacteria</taxon>
        <taxon>Lysobacterales</taxon>
        <taxon>Lysobacteraceae</taxon>
        <taxon>Luteimonas</taxon>
    </lineage>
</organism>
<reference evidence="2" key="1">
    <citation type="journal article" date="2019" name="Int. J. Syst. Evol. Microbiol.">
        <title>The Global Catalogue of Microorganisms (GCM) 10K type strain sequencing project: providing services to taxonomists for standard genome sequencing and annotation.</title>
        <authorList>
            <consortium name="The Broad Institute Genomics Platform"/>
            <consortium name="The Broad Institute Genome Sequencing Center for Infectious Disease"/>
            <person name="Wu L."/>
            <person name="Ma J."/>
        </authorList>
    </citation>
    <scope>NUCLEOTIDE SEQUENCE [LARGE SCALE GENOMIC DNA]</scope>
    <source>
        <strain evidence="2">KCTC 42441</strain>
    </source>
</reference>
<dbReference type="Proteomes" id="UP001595705">
    <property type="component" value="Unassembled WGS sequence"/>
</dbReference>